<name>A0AAV3WRK4_9LACT</name>
<dbReference type="AlphaFoldDB" id="A0AAV3WRK4"/>
<keyword evidence="1" id="KW-0472">Membrane</keyword>
<proteinExistence type="predicted"/>
<protein>
    <submittedName>
        <fullName evidence="2">Uncharacterized protein</fullName>
    </submittedName>
</protein>
<keyword evidence="1" id="KW-0812">Transmembrane</keyword>
<evidence type="ECO:0000256" key="1">
    <source>
        <dbReference type="SAM" id="Phobius"/>
    </source>
</evidence>
<dbReference type="EMBL" id="BKBI01000005">
    <property type="protein sequence ID" value="GEQ35400.1"/>
    <property type="molecule type" value="Genomic_DNA"/>
</dbReference>
<evidence type="ECO:0000313" key="3">
    <source>
        <dbReference type="Proteomes" id="UP000887127"/>
    </source>
</evidence>
<keyword evidence="1" id="KW-1133">Transmembrane helix</keyword>
<accession>A0AAV3WRK4</accession>
<gene>
    <name evidence="2" type="ORF">M132T_09080</name>
</gene>
<sequence>MSEHFHKLIIYSGLILGLTFIEYSLLEVLSNILTILFMFLLGMTYHISTKKIVKYRKKFNGYVFQYLIILIIILFLLGKMYFARIKSIRVQEIYP</sequence>
<feature type="transmembrane region" description="Helical" evidence="1">
    <location>
        <begin position="61"/>
        <end position="82"/>
    </location>
</feature>
<organism evidence="2 3">
    <name type="scientific">Marinilactibacillus psychrotolerans</name>
    <dbReference type="NCBI Taxonomy" id="191770"/>
    <lineage>
        <taxon>Bacteria</taxon>
        <taxon>Bacillati</taxon>
        <taxon>Bacillota</taxon>
        <taxon>Bacilli</taxon>
        <taxon>Lactobacillales</taxon>
        <taxon>Carnobacteriaceae</taxon>
        <taxon>Marinilactibacillus</taxon>
    </lineage>
</organism>
<evidence type="ECO:0000313" key="2">
    <source>
        <dbReference type="EMBL" id="GEQ35400.1"/>
    </source>
</evidence>
<comment type="caution">
    <text evidence="2">The sequence shown here is derived from an EMBL/GenBank/DDBJ whole genome shotgun (WGS) entry which is preliminary data.</text>
</comment>
<reference evidence="2" key="1">
    <citation type="submission" date="2019-08" db="EMBL/GenBank/DDBJ databases">
        <title>Marinilactibacillus psychrotolerans M13-2T whole genome sequencing project.</title>
        <authorList>
            <person name="Ishikawa M."/>
            <person name="Suzuki T."/>
            <person name="Matsutani M."/>
        </authorList>
    </citation>
    <scope>NUCLEOTIDE SEQUENCE</scope>
    <source>
        <strain evidence="2">M13-2T</strain>
    </source>
</reference>
<dbReference type="Proteomes" id="UP000887127">
    <property type="component" value="Unassembled WGS sequence"/>
</dbReference>